<dbReference type="EMBL" id="JAOWKX010000004">
    <property type="protein sequence ID" value="MCV2884766.1"/>
    <property type="molecule type" value="Genomic_DNA"/>
</dbReference>
<reference evidence="2 3" key="1">
    <citation type="submission" date="2022-10" db="EMBL/GenBank/DDBJ databases">
        <title>Aestuariibacter sp. AA17 isolated from Montipora capitata coral fragment.</title>
        <authorList>
            <person name="Emsley S.A."/>
            <person name="Pfannmuller K.M."/>
            <person name="Loughran R.M."/>
            <person name="Shlafstein M."/>
            <person name="Papke E."/>
            <person name="Saw J.H."/>
            <person name="Ushijima B."/>
            <person name="Videau P."/>
        </authorList>
    </citation>
    <scope>NUCLEOTIDE SEQUENCE [LARGE SCALE GENOMIC DNA]</scope>
    <source>
        <strain evidence="2 3">AA17</strain>
    </source>
</reference>
<evidence type="ECO:0000313" key="3">
    <source>
        <dbReference type="Proteomes" id="UP001652504"/>
    </source>
</evidence>
<protein>
    <submittedName>
        <fullName evidence="2">Ig-like domain-containing protein</fullName>
    </submittedName>
</protein>
<evidence type="ECO:0000256" key="1">
    <source>
        <dbReference type="SAM" id="SignalP"/>
    </source>
</evidence>
<keyword evidence="1" id="KW-0732">Signal</keyword>
<keyword evidence="3" id="KW-1185">Reference proteome</keyword>
<dbReference type="RefSeq" id="WP_263712051.1">
    <property type="nucleotide sequence ID" value="NZ_JAOWKX010000004.1"/>
</dbReference>
<dbReference type="Gene3D" id="2.60.40.3440">
    <property type="match status" value="1"/>
</dbReference>
<feature type="chain" id="PRO_5046742412" evidence="1">
    <location>
        <begin position="22"/>
        <end position="890"/>
    </location>
</feature>
<name>A0ABT3A7U9_9ALTE</name>
<feature type="signal peptide" evidence="1">
    <location>
        <begin position="1"/>
        <end position="21"/>
    </location>
</feature>
<dbReference type="Proteomes" id="UP001652504">
    <property type="component" value="Unassembled WGS sequence"/>
</dbReference>
<proteinExistence type="predicted"/>
<evidence type="ECO:0000313" key="2">
    <source>
        <dbReference type="EMBL" id="MCV2884766.1"/>
    </source>
</evidence>
<gene>
    <name evidence="2" type="ORF">OE749_08660</name>
</gene>
<sequence>MLRLPLFFLFLCLSTLSTAFANGWYGALHVYINMEEDNAPQMRLSNTVSVSQAGNVIYTWEGSFAAYNVELFSGGVWQRVASSISQQSVVLPVNVEGRYKVRINGCIREQCSEFIVSEEFNVDFSVFAVADDIGVAGEIKTHSLFILDNDFDHAEETFQIHGITSLPQSGNVALSANAKSVLYNANATLCESQDEIVDQFGYTVINAKGDISEPATVTVHVACSSTIIAQNDRVGFYVGEPITFSVVNNDIDSRGRRLFVKQISSQPILEGLSLKDNVFTYTSTKCNDETVSYNVENDIGDTAQASVELYCKNPYARDDFATVYVGDSVDINLVANDIDPGGESLVFYGLKSIPYHGHFSPLSDGSGIRYAAYSAACGEAGFIEETFQYRALNAKNKYTNRANVTVRVLCDSWPIAENDSVAYLVNQALKVPVLANDYDPKDSVIRIGNITQPEHGTVRKIRASQVKPEYLLYEPAADRCVPDTFQYTVFNGLNRESELATVTLSCKNDGSPIAVSDYYELTQGESFVEKLIENDADPNGLQLRVEGLSSLAWGRWELGGQHRGFLSYAHDTPQCDENGVFYDRFSYRATNSVGQNSNVALITVKVRCSAYPVANDDSPEFLKGKPVTFRPLDNDKDPSNKHVTFNEIVRDVNFGTLINHGDGQFTYTPNATDVCKDDAFTYTIVSQAGKVSRQATVKLNCVFDRPIANDDYAEVNENGTVYIPILENDEEPFGAPLYVYGTTDLPFFGWHEVIDNGQRFKYTHQSHHGTCDESRTLLEVLTYEARSENGASNPAKITVRILCTAFKTTAEEALVGQPFELRWSLGALERCSSELIPGEFSGSGSRTVAIYTPVTAVPFICQSETTNIVRREKLILSVKKLPAVKLHYQQ</sequence>
<comment type="caution">
    <text evidence="2">The sequence shown here is derived from an EMBL/GenBank/DDBJ whole genome shotgun (WGS) entry which is preliminary data.</text>
</comment>
<organism evidence="2 3">
    <name type="scientific">Fluctibacter corallii</name>
    <dbReference type="NCBI Taxonomy" id="2984329"/>
    <lineage>
        <taxon>Bacteria</taxon>
        <taxon>Pseudomonadati</taxon>
        <taxon>Pseudomonadota</taxon>
        <taxon>Gammaproteobacteria</taxon>
        <taxon>Alteromonadales</taxon>
        <taxon>Alteromonadaceae</taxon>
        <taxon>Fluctibacter</taxon>
    </lineage>
</organism>
<accession>A0ABT3A7U9</accession>
<dbReference type="Pfam" id="PF17963">
    <property type="entry name" value="Big_9"/>
    <property type="match status" value="6"/>
</dbReference>